<reference evidence="3" key="3">
    <citation type="submission" date="2025-09" db="UniProtKB">
        <authorList>
            <consortium name="Ensembl"/>
        </authorList>
    </citation>
    <scope>IDENTIFICATION</scope>
</reference>
<dbReference type="Ensembl" id="ENSACAT00000013965.3">
    <property type="protein sequence ID" value="ENSACAP00000013684.3"/>
    <property type="gene ID" value="ENSACAG00000013954.3"/>
</dbReference>
<protein>
    <submittedName>
        <fullName evidence="3">Uncharacterized protein</fullName>
    </submittedName>
</protein>
<dbReference type="Bgee" id="ENSACAG00000013954">
    <property type="expression patterns" value="Expressed in embryonic post-anal tail and 7 other cell types or tissues"/>
</dbReference>
<keyword evidence="2" id="KW-0964">Secreted</keyword>
<dbReference type="InterPro" id="IPR016186">
    <property type="entry name" value="C-type_lectin-like/link_sf"/>
</dbReference>
<dbReference type="InParanoid" id="H9GKG6"/>
<dbReference type="Gene3D" id="3.10.100.10">
    <property type="entry name" value="Mannose-Binding Protein A, subunit A"/>
    <property type="match status" value="1"/>
</dbReference>
<keyword evidence="4" id="KW-1185">Reference proteome</keyword>
<evidence type="ECO:0000256" key="2">
    <source>
        <dbReference type="ARBA" id="ARBA00022525"/>
    </source>
</evidence>
<dbReference type="Proteomes" id="UP000001646">
    <property type="component" value="Unplaced"/>
</dbReference>
<dbReference type="SUPFAM" id="SSF56436">
    <property type="entry name" value="C-type lectin-like"/>
    <property type="match status" value="1"/>
</dbReference>
<dbReference type="InterPro" id="IPR016187">
    <property type="entry name" value="CTDL_fold"/>
</dbReference>
<dbReference type="PANTHER" id="PTHR45710">
    <property type="entry name" value="C-TYPE LECTIN DOMAIN-CONTAINING PROTEIN 180"/>
    <property type="match status" value="1"/>
</dbReference>
<name>H9GKG6_ANOCA</name>
<dbReference type="GO" id="GO:0005576">
    <property type="term" value="C:extracellular region"/>
    <property type="evidence" value="ECO:0007669"/>
    <property type="project" value="UniProtKB-SubCell"/>
</dbReference>
<reference evidence="3" key="2">
    <citation type="submission" date="2025-08" db="UniProtKB">
        <authorList>
            <consortium name="Ensembl"/>
        </authorList>
    </citation>
    <scope>IDENTIFICATION</scope>
</reference>
<evidence type="ECO:0000313" key="3">
    <source>
        <dbReference type="Ensembl" id="ENSACAP00000013684.3"/>
    </source>
</evidence>
<evidence type="ECO:0000256" key="1">
    <source>
        <dbReference type="ARBA" id="ARBA00004613"/>
    </source>
</evidence>
<reference evidence="3" key="1">
    <citation type="submission" date="2009-12" db="EMBL/GenBank/DDBJ databases">
        <title>The Genome Sequence of Anolis carolinensis (Green Anole Lizard).</title>
        <authorList>
            <consortium name="The Genome Sequencing Platform"/>
            <person name="Di Palma F."/>
            <person name="Alfoldi J."/>
            <person name="Heiman D."/>
            <person name="Young S."/>
            <person name="Grabherr M."/>
            <person name="Johnson J."/>
            <person name="Lander E.S."/>
            <person name="Lindblad-Toh K."/>
        </authorList>
    </citation>
    <scope>NUCLEOTIDE SEQUENCE [LARGE SCALE GENOMIC DNA]</scope>
    <source>
        <strain evidence="3">JBL SC #1</strain>
    </source>
</reference>
<dbReference type="InterPro" id="IPR050828">
    <property type="entry name" value="C-type_lectin/matrix_domain"/>
</dbReference>
<sequence>KRGKRFICGSSVRADKRCPDLLPAVLADSCPDGWVGYRKKCYYFSLTEGNWTVGNIYCSSHNASLAVIDSQKEKVGIKIRDMKIVEQ</sequence>
<dbReference type="eggNOG" id="KOG4297">
    <property type="taxonomic scope" value="Eukaryota"/>
</dbReference>
<dbReference type="HOGENOM" id="CLU_049894_8_4_1"/>
<proteinExistence type="predicted"/>
<dbReference type="AlphaFoldDB" id="H9GKG6"/>
<accession>H9GKG6</accession>
<dbReference type="GeneTree" id="ENSGT01030000235304"/>
<dbReference type="STRING" id="28377.ENSACAP00000013684"/>
<comment type="subcellular location">
    <subcellularLocation>
        <location evidence="1">Secreted</location>
    </subcellularLocation>
</comment>
<organism evidence="3 4">
    <name type="scientific">Anolis carolinensis</name>
    <name type="common">Green anole</name>
    <name type="synonym">American chameleon</name>
    <dbReference type="NCBI Taxonomy" id="28377"/>
    <lineage>
        <taxon>Eukaryota</taxon>
        <taxon>Metazoa</taxon>
        <taxon>Chordata</taxon>
        <taxon>Craniata</taxon>
        <taxon>Vertebrata</taxon>
        <taxon>Euteleostomi</taxon>
        <taxon>Lepidosauria</taxon>
        <taxon>Squamata</taxon>
        <taxon>Bifurcata</taxon>
        <taxon>Unidentata</taxon>
        <taxon>Episquamata</taxon>
        <taxon>Toxicofera</taxon>
        <taxon>Iguania</taxon>
        <taxon>Dactyloidae</taxon>
        <taxon>Anolis</taxon>
    </lineage>
</organism>
<dbReference type="PANTHER" id="PTHR45710:SF35">
    <property type="entry name" value="C-TYPE LECTIN DOMAIN FAMILY 2 MEMBER D"/>
    <property type="match status" value="1"/>
</dbReference>
<evidence type="ECO:0000313" key="4">
    <source>
        <dbReference type="Proteomes" id="UP000001646"/>
    </source>
</evidence>